<dbReference type="eggNOG" id="KOG0161">
    <property type="taxonomic scope" value="Eukaryota"/>
</dbReference>
<dbReference type="STRING" id="246437.L8Y145"/>
<evidence type="ECO:0000256" key="2">
    <source>
        <dbReference type="SAM" id="Coils"/>
    </source>
</evidence>
<dbReference type="InParanoid" id="L8Y145"/>
<evidence type="ECO:0000256" key="1">
    <source>
        <dbReference type="ARBA" id="ARBA00010090"/>
    </source>
</evidence>
<keyword evidence="4" id="KW-1185">Reference proteome</keyword>
<keyword evidence="3" id="KW-0449">Lipoprotein</keyword>
<dbReference type="Pfam" id="PF05461">
    <property type="entry name" value="ApoL"/>
    <property type="match status" value="1"/>
</dbReference>
<keyword evidence="2" id="KW-0175">Coiled coil</keyword>
<dbReference type="EMBL" id="KB369031">
    <property type="protein sequence ID" value="ELV09952.1"/>
    <property type="molecule type" value="Genomic_DNA"/>
</dbReference>
<dbReference type="GO" id="GO:0005576">
    <property type="term" value="C:extracellular region"/>
    <property type="evidence" value="ECO:0007669"/>
    <property type="project" value="InterPro"/>
</dbReference>
<comment type="similarity">
    <text evidence="1">Belongs to the apolipoprotein L family.</text>
</comment>
<dbReference type="Proteomes" id="UP000011518">
    <property type="component" value="Unassembled WGS sequence"/>
</dbReference>
<reference evidence="4" key="2">
    <citation type="journal article" date="2013" name="Nat. Commun.">
        <title>Genome of the Chinese tree shrew.</title>
        <authorList>
            <person name="Fan Y."/>
            <person name="Huang Z.Y."/>
            <person name="Cao C.C."/>
            <person name="Chen C.S."/>
            <person name="Chen Y.X."/>
            <person name="Fan D.D."/>
            <person name="He J."/>
            <person name="Hou H.L."/>
            <person name="Hu L."/>
            <person name="Hu X.T."/>
            <person name="Jiang X.T."/>
            <person name="Lai R."/>
            <person name="Lang Y.S."/>
            <person name="Liang B."/>
            <person name="Liao S.G."/>
            <person name="Mu D."/>
            <person name="Ma Y.Y."/>
            <person name="Niu Y.Y."/>
            <person name="Sun X.Q."/>
            <person name="Xia J.Q."/>
            <person name="Xiao J."/>
            <person name="Xiong Z.Q."/>
            <person name="Xu L."/>
            <person name="Yang L."/>
            <person name="Zhang Y."/>
            <person name="Zhao W."/>
            <person name="Zhao X.D."/>
            <person name="Zheng Y.T."/>
            <person name="Zhou J.M."/>
            <person name="Zhu Y.B."/>
            <person name="Zhang G.J."/>
            <person name="Wang J."/>
            <person name="Yao Y.G."/>
        </authorList>
    </citation>
    <scope>NUCLEOTIDE SEQUENCE [LARGE SCALE GENOMIC DNA]</scope>
</reference>
<dbReference type="PANTHER" id="PTHR14096">
    <property type="entry name" value="APOLIPOPROTEIN L"/>
    <property type="match status" value="1"/>
</dbReference>
<evidence type="ECO:0000313" key="4">
    <source>
        <dbReference type="Proteomes" id="UP000011518"/>
    </source>
</evidence>
<dbReference type="GO" id="GO:0016020">
    <property type="term" value="C:membrane"/>
    <property type="evidence" value="ECO:0007669"/>
    <property type="project" value="TreeGrafter"/>
</dbReference>
<feature type="non-terminal residue" evidence="3">
    <location>
        <position position="1"/>
    </location>
</feature>
<dbReference type="FunCoup" id="L8Y145">
    <property type="interactions" value="212"/>
</dbReference>
<gene>
    <name evidence="3" type="ORF">TREES_T100002351</name>
</gene>
<sequence>CPGCPTNLSSNLVLFPFQLEDKNTVEDVIAHFLDTVTREDLQLLLTEDGAWETFVAETGLSRDEAGALQEDLKELTTDMAIEEKDVPQEDLQQCKRFLSEFPRVKADLEERIEKLRALADKIDKVHRDCTISNLVTNTAGALSGILSILGLALAPVTAGTSLALSATGMGLGAVAAATGVSTSIVEHVNMVSANAEASRLMATRCAEEQVVTDVKESTLRVLSLANHFKEVLEGMEKNINAISLAKANPRLVAKAKRFMTSGRISAQSSRQVQKAFGGTALAMARGARIIGAATTGVFLMMDVVSLMKDSIHLHDGAKTESAEEMRKQAQEMEKKLVVLTCIHGLLQVGLTQ</sequence>
<dbReference type="GO" id="GO:0006869">
    <property type="term" value="P:lipid transport"/>
    <property type="evidence" value="ECO:0007669"/>
    <property type="project" value="InterPro"/>
</dbReference>
<dbReference type="PANTHER" id="PTHR14096:SF27">
    <property type="entry name" value="APOLIPOPROTEIN L2"/>
    <property type="match status" value="1"/>
</dbReference>
<dbReference type="GO" id="GO:0042157">
    <property type="term" value="P:lipoprotein metabolic process"/>
    <property type="evidence" value="ECO:0007669"/>
    <property type="project" value="InterPro"/>
</dbReference>
<organism evidence="3 4">
    <name type="scientific">Tupaia chinensis</name>
    <name type="common">Chinese tree shrew</name>
    <name type="synonym">Tupaia belangeri chinensis</name>
    <dbReference type="NCBI Taxonomy" id="246437"/>
    <lineage>
        <taxon>Eukaryota</taxon>
        <taxon>Metazoa</taxon>
        <taxon>Chordata</taxon>
        <taxon>Craniata</taxon>
        <taxon>Vertebrata</taxon>
        <taxon>Euteleostomi</taxon>
        <taxon>Mammalia</taxon>
        <taxon>Eutheria</taxon>
        <taxon>Euarchontoglires</taxon>
        <taxon>Scandentia</taxon>
        <taxon>Tupaiidae</taxon>
        <taxon>Tupaia</taxon>
    </lineage>
</organism>
<dbReference type="InterPro" id="IPR008405">
    <property type="entry name" value="ApoL"/>
</dbReference>
<protein>
    <submittedName>
        <fullName evidence="3">Apolipoprotein L3</fullName>
    </submittedName>
</protein>
<proteinExistence type="inferred from homology"/>
<accession>L8Y145</accession>
<dbReference type="GO" id="GO:0008289">
    <property type="term" value="F:lipid binding"/>
    <property type="evidence" value="ECO:0007669"/>
    <property type="project" value="InterPro"/>
</dbReference>
<feature type="coiled-coil region" evidence="2">
    <location>
        <begin position="65"/>
        <end position="125"/>
    </location>
</feature>
<dbReference type="AlphaFoldDB" id="L8Y145"/>
<evidence type="ECO:0000313" key="3">
    <source>
        <dbReference type="EMBL" id="ELV09952.1"/>
    </source>
</evidence>
<reference evidence="4" key="1">
    <citation type="submission" date="2012-07" db="EMBL/GenBank/DDBJ databases">
        <title>Genome of the Chinese tree shrew, a rising model animal genetically related to primates.</title>
        <authorList>
            <person name="Zhang G."/>
            <person name="Fan Y."/>
            <person name="Yao Y."/>
            <person name="Huang Z."/>
        </authorList>
    </citation>
    <scope>NUCLEOTIDE SEQUENCE [LARGE SCALE GENOMIC DNA]</scope>
</reference>
<name>L8Y145_TUPCH</name>